<gene>
    <name evidence="2" type="ORF">HNQ81_000936</name>
</gene>
<organism evidence="2 3">
    <name type="scientific">Desulfoprunum benzoelyticum</name>
    <dbReference type="NCBI Taxonomy" id="1506996"/>
    <lineage>
        <taxon>Bacteria</taxon>
        <taxon>Pseudomonadati</taxon>
        <taxon>Thermodesulfobacteriota</taxon>
        <taxon>Desulfobulbia</taxon>
        <taxon>Desulfobulbales</taxon>
        <taxon>Desulfobulbaceae</taxon>
        <taxon>Desulfoprunum</taxon>
    </lineage>
</organism>
<proteinExistence type="predicted"/>
<dbReference type="RefSeq" id="WP_183348791.1">
    <property type="nucleotide sequence ID" value="NZ_JACHEO010000003.1"/>
</dbReference>
<dbReference type="Proteomes" id="UP000539642">
    <property type="component" value="Unassembled WGS sequence"/>
</dbReference>
<dbReference type="GO" id="GO:0004527">
    <property type="term" value="F:exonuclease activity"/>
    <property type="evidence" value="ECO:0007669"/>
    <property type="project" value="UniProtKB-KW"/>
</dbReference>
<keyword evidence="3" id="KW-1185">Reference proteome</keyword>
<sequence>MSETNRRPCPTCQGKKIIEGVCEASSEWRGTSEDEKNDTQCTPDQECPTCHGKGYVEVDGSGPGRK</sequence>
<keyword evidence="2" id="KW-0540">Nuclease</keyword>
<keyword evidence="2" id="KW-0269">Exonuclease</keyword>
<keyword evidence="2" id="KW-0378">Hydrolase</keyword>
<reference evidence="2 3" key="1">
    <citation type="submission" date="2020-08" db="EMBL/GenBank/DDBJ databases">
        <title>Genomic Encyclopedia of Type Strains, Phase IV (KMG-IV): sequencing the most valuable type-strain genomes for metagenomic binning, comparative biology and taxonomic classification.</title>
        <authorList>
            <person name="Goeker M."/>
        </authorList>
    </citation>
    <scope>NUCLEOTIDE SEQUENCE [LARGE SCALE GENOMIC DNA]</scope>
    <source>
        <strain evidence="2 3">DSM 28570</strain>
    </source>
</reference>
<feature type="region of interest" description="Disordered" evidence="1">
    <location>
        <begin position="26"/>
        <end position="45"/>
    </location>
</feature>
<comment type="caution">
    <text evidence="2">The sequence shown here is derived from an EMBL/GenBank/DDBJ whole genome shotgun (WGS) entry which is preliminary data.</text>
</comment>
<accession>A0A840URE0</accession>
<evidence type="ECO:0000256" key="1">
    <source>
        <dbReference type="SAM" id="MobiDB-lite"/>
    </source>
</evidence>
<protein>
    <submittedName>
        <fullName evidence="2">RecJ-like exonuclease</fullName>
    </submittedName>
</protein>
<evidence type="ECO:0000313" key="2">
    <source>
        <dbReference type="EMBL" id="MBB5347223.1"/>
    </source>
</evidence>
<dbReference type="AlphaFoldDB" id="A0A840URE0"/>
<dbReference type="EMBL" id="JACHEO010000003">
    <property type="protein sequence ID" value="MBB5347223.1"/>
    <property type="molecule type" value="Genomic_DNA"/>
</dbReference>
<evidence type="ECO:0000313" key="3">
    <source>
        <dbReference type="Proteomes" id="UP000539642"/>
    </source>
</evidence>
<name>A0A840URE0_9BACT</name>